<dbReference type="GO" id="GO:0005524">
    <property type="term" value="F:ATP binding"/>
    <property type="evidence" value="ECO:0007669"/>
    <property type="project" value="UniProtKB-UniRule"/>
</dbReference>
<dbReference type="PROSITE" id="PS51217">
    <property type="entry name" value="UVRD_HELICASE_CTER"/>
    <property type="match status" value="1"/>
</dbReference>
<keyword evidence="3 11" id="KW-0378">Hydrolase</keyword>
<proteinExistence type="inferred from homology"/>
<dbReference type="PANTHER" id="PTHR11070:SF2">
    <property type="entry name" value="ATP-DEPENDENT DNA HELICASE SRS2"/>
    <property type="match status" value="1"/>
</dbReference>
<comment type="catalytic activity">
    <reaction evidence="8">
        <text>Couples ATP hydrolysis with the unwinding of duplex DNA by translocating in the 3'-5' direction.</text>
        <dbReference type="EC" id="5.6.2.4"/>
    </reaction>
</comment>
<evidence type="ECO:0000256" key="2">
    <source>
        <dbReference type="ARBA" id="ARBA00022741"/>
    </source>
</evidence>
<evidence type="ECO:0000256" key="9">
    <source>
        <dbReference type="ARBA" id="ARBA00034808"/>
    </source>
</evidence>
<dbReference type="PROSITE" id="PS51198">
    <property type="entry name" value="UVRD_HELICASE_ATP_BIND"/>
    <property type="match status" value="1"/>
</dbReference>
<dbReference type="InterPro" id="IPR000212">
    <property type="entry name" value="DNA_helicase_UvrD/REP"/>
</dbReference>
<dbReference type="Gene3D" id="1.10.10.160">
    <property type="match status" value="1"/>
</dbReference>
<keyword evidence="4 11" id="KW-0347">Helicase</keyword>
<dbReference type="GO" id="GO:0003677">
    <property type="term" value="F:DNA binding"/>
    <property type="evidence" value="ECO:0007669"/>
    <property type="project" value="UniProtKB-KW"/>
</dbReference>
<evidence type="ECO:0000259" key="12">
    <source>
        <dbReference type="PROSITE" id="PS51198"/>
    </source>
</evidence>
<evidence type="ECO:0000259" key="13">
    <source>
        <dbReference type="PROSITE" id="PS51217"/>
    </source>
</evidence>
<dbReference type="GO" id="GO:0043138">
    <property type="term" value="F:3'-5' DNA helicase activity"/>
    <property type="evidence" value="ECO:0007669"/>
    <property type="project" value="UniProtKB-EC"/>
</dbReference>
<dbReference type="PANTHER" id="PTHR11070">
    <property type="entry name" value="UVRD / RECB / PCRA DNA HELICASE FAMILY MEMBER"/>
    <property type="match status" value="1"/>
</dbReference>
<evidence type="ECO:0000256" key="3">
    <source>
        <dbReference type="ARBA" id="ARBA00022801"/>
    </source>
</evidence>
<evidence type="ECO:0000256" key="5">
    <source>
        <dbReference type="ARBA" id="ARBA00022840"/>
    </source>
</evidence>
<keyword evidence="5 11" id="KW-0067">ATP-binding</keyword>
<dbReference type="GO" id="GO:0016787">
    <property type="term" value="F:hydrolase activity"/>
    <property type="evidence" value="ECO:0007669"/>
    <property type="project" value="UniProtKB-UniRule"/>
</dbReference>
<accession>A0AAN1XTI2</accession>
<dbReference type="Pfam" id="PF00580">
    <property type="entry name" value="UvrD-helicase"/>
    <property type="match status" value="1"/>
</dbReference>
<dbReference type="AlphaFoldDB" id="A0AAN1XTI2"/>
<dbReference type="KEGG" id="vab:WPS_06470"/>
<dbReference type="EMBL" id="AP025523">
    <property type="protein sequence ID" value="BDE05371.1"/>
    <property type="molecule type" value="Genomic_DNA"/>
</dbReference>
<evidence type="ECO:0000313" key="14">
    <source>
        <dbReference type="EMBL" id="BDE05371.1"/>
    </source>
</evidence>
<dbReference type="Proteomes" id="UP001317532">
    <property type="component" value="Chromosome"/>
</dbReference>
<keyword evidence="7" id="KW-0413">Isomerase</keyword>
<evidence type="ECO:0000256" key="10">
    <source>
        <dbReference type="ARBA" id="ARBA00048988"/>
    </source>
</evidence>
<evidence type="ECO:0000256" key="7">
    <source>
        <dbReference type="ARBA" id="ARBA00023235"/>
    </source>
</evidence>
<dbReference type="Gene3D" id="1.10.486.10">
    <property type="entry name" value="PCRA, domain 4"/>
    <property type="match status" value="1"/>
</dbReference>
<sequence length="739" mass="78697">MIAVLGLERALTLGPESGLIAFVGPPTSGKTDALARRFAALVGRDPALADGAIVTAARAGGARALAERITAATGIAVRGETLDVLALELLRAHPFETGLALDPELVSPLDAAEIFERAAAPLFSAEWSDWLGTDVDPEIAGLRTPARFADAALRLIRKLRDAGIDDEAFLAIAKRGATSFYANPPNLASPALVAATKDEHRASLAVGPGELERQRKRELDLAKILARLQRAYASELVRRGCLTPADVLAEAVRLIADRPAIARSLRGRLRVALVDDAHDLPAGALRFLRALFGDALDGVTVAGDPDAATQTFAGSRPERIFGCAKTTVTLVARTLPPQIAAVMRAVIADDPMRSIPAGDAVRVVRASDRAGEAEAIAQRVAALIAGGTPPGRIAVVHRTLRTLGIVEDALVARDIAIAPAGDPALFERADVRDALAVLWCAVDPFRHDWLLRTLQLPLLRLSDATIALLCGEPADPQPALFVLPDEPPDTDRRWDRKRDVRLATNVLRAERDADLTPAARERLASFRARRARWIAWSRSLGAAAAAQAIVADAGLLLARDGETAARARLRATMIAQLVATIGEVDARHAGAGLAGALAYCERIAAGDGGPEIDDERTDAVAVASVERILGRRFDHVFVVDVRAGAFPPYYVPDAFLFSTTYGMIPKESAGDAPAARTAKFTWYEHQAKPRLAYIKEQRRLLAAAMGRADATVTISASGRPTRGIAAPELATEIELMLQR</sequence>
<keyword evidence="15" id="KW-1185">Reference proteome</keyword>
<dbReference type="Gene3D" id="3.40.50.300">
    <property type="entry name" value="P-loop containing nucleotide triphosphate hydrolases"/>
    <property type="match status" value="4"/>
</dbReference>
<evidence type="ECO:0000256" key="1">
    <source>
        <dbReference type="ARBA" id="ARBA00009922"/>
    </source>
</evidence>
<gene>
    <name evidence="14" type="ORF">WPS_06470</name>
</gene>
<dbReference type="InterPro" id="IPR014016">
    <property type="entry name" value="UvrD-like_ATP-bd"/>
</dbReference>
<evidence type="ECO:0000256" key="6">
    <source>
        <dbReference type="ARBA" id="ARBA00023125"/>
    </source>
</evidence>
<dbReference type="Pfam" id="PF13361">
    <property type="entry name" value="UvrD_C"/>
    <property type="match status" value="1"/>
</dbReference>
<dbReference type="InterPro" id="IPR013986">
    <property type="entry name" value="DExx_box_DNA_helicase_dom_sf"/>
</dbReference>
<evidence type="ECO:0000256" key="11">
    <source>
        <dbReference type="PROSITE-ProRule" id="PRU00560"/>
    </source>
</evidence>
<feature type="domain" description="UvrD-like helicase ATP-binding" evidence="12">
    <location>
        <begin position="3"/>
        <end position="355"/>
    </location>
</feature>
<dbReference type="InterPro" id="IPR014017">
    <property type="entry name" value="DNA_helicase_UvrD-like_C"/>
</dbReference>
<comment type="catalytic activity">
    <reaction evidence="10">
        <text>ATP + H2O = ADP + phosphate + H(+)</text>
        <dbReference type="Rhea" id="RHEA:13065"/>
        <dbReference type="ChEBI" id="CHEBI:15377"/>
        <dbReference type="ChEBI" id="CHEBI:15378"/>
        <dbReference type="ChEBI" id="CHEBI:30616"/>
        <dbReference type="ChEBI" id="CHEBI:43474"/>
        <dbReference type="ChEBI" id="CHEBI:456216"/>
        <dbReference type="EC" id="5.6.2.4"/>
    </reaction>
</comment>
<name>A0AAN1XTI2_UNVUL</name>
<evidence type="ECO:0000256" key="4">
    <source>
        <dbReference type="ARBA" id="ARBA00022806"/>
    </source>
</evidence>
<dbReference type="SUPFAM" id="SSF52540">
    <property type="entry name" value="P-loop containing nucleoside triphosphate hydrolases"/>
    <property type="match status" value="1"/>
</dbReference>
<dbReference type="RefSeq" id="WP_317996418.1">
    <property type="nucleotide sequence ID" value="NZ_AP025523.1"/>
</dbReference>
<evidence type="ECO:0000256" key="8">
    <source>
        <dbReference type="ARBA" id="ARBA00034617"/>
    </source>
</evidence>
<organism evidence="14 15">
    <name type="scientific">Vulcanimicrobium alpinum</name>
    <dbReference type="NCBI Taxonomy" id="3016050"/>
    <lineage>
        <taxon>Bacteria</taxon>
        <taxon>Bacillati</taxon>
        <taxon>Vulcanimicrobiota</taxon>
        <taxon>Vulcanimicrobiia</taxon>
        <taxon>Vulcanimicrobiales</taxon>
        <taxon>Vulcanimicrobiaceae</taxon>
        <taxon>Vulcanimicrobium</taxon>
    </lineage>
</organism>
<dbReference type="GO" id="GO:0000725">
    <property type="term" value="P:recombinational repair"/>
    <property type="evidence" value="ECO:0007669"/>
    <property type="project" value="TreeGrafter"/>
</dbReference>
<dbReference type="EC" id="5.6.2.4" evidence="9"/>
<reference evidence="14 15" key="1">
    <citation type="journal article" date="2022" name="ISME Commun">
        <title>Vulcanimicrobium alpinus gen. nov. sp. nov., the first cultivated representative of the candidate phylum 'Eremiobacterota', is a metabolically versatile aerobic anoxygenic phototroph.</title>
        <authorList>
            <person name="Yabe S."/>
            <person name="Muto K."/>
            <person name="Abe K."/>
            <person name="Yokota A."/>
            <person name="Staudigel H."/>
            <person name="Tebo B.M."/>
        </authorList>
    </citation>
    <scope>NUCLEOTIDE SEQUENCE [LARGE SCALE GENOMIC DNA]</scope>
    <source>
        <strain evidence="14 15">WC8-2</strain>
    </source>
</reference>
<dbReference type="InterPro" id="IPR027417">
    <property type="entry name" value="P-loop_NTPase"/>
</dbReference>
<protein>
    <recommendedName>
        <fullName evidence="9">DNA 3'-5' helicase</fullName>
        <ecNumber evidence="9">5.6.2.4</ecNumber>
    </recommendedName>
</protein>
<keyword evidence="2 11" id="KW-0547">Nucleotide-binding</keyword>
<evidence type="ECO:0000313" key="15">
    <source>
        <dbReference type="Proteomes" id="UP001317532"/>
    </source>
</evidence>
<feature type="domain" description="UvrD-like helicase C-terminal" evidence="13">
    <location>
        <begin position="330"/>
        <end position="630"/>
    </location>
</feature>
<keyword evidence="6" id="KW-0238">DNA-binding</keyword>
<comment type="similarity">
    <text evidence="1">Belongs to the helicase family. UvrD subfamily.</text>
</comment>
<feature type="binding site" evidence="11">
    <location>
        <begin position="24"/>
        <end position="31"/>
    </location>
    <ligand>
        <name>ATP</name>
        <dbReference type="ChEBI" id="CHEBI:30616"/>
    </ligand>
</feature>